<dbReference type="Pfam" id="PF04564">
    <property type="entry name" value="U-box"/>
    <property type="match status" value="1"/>
</dbReference>
<dbReference type="InterPro" id="IPR019474">
    <property type="entry name" value="Ub_conjug_fac_E4_core"/>
</dbReference>
<dbReference type="GO" id="GO:0005634">
    <property type="term" value="C:nucleus"/>
    <property type="evidence" value="ECO:0007669"/>
    <property type="project" value="UniProtKB-SubCell"/>
</dbReference>
<dbReference type="GeneID" id="75829408"/>
<keyword evidence="9" id="KW-0697">Rotamase</keyword>
<keyword evidence="14" id="KW-1185">Reference proteome</keyword>
<dbReference type="FunFam" id="3.30.40.10:FF:000055">
    <property type="entry name" value="Ubiquitin conjugation factor e4 a"/>
    <property type="match status" value="1"/>
</dbReference>
<reference evidence="13" key="1">
    <citation type="journal article" date="2021" name="J Fungi (Basel)">
        <title>Genomic and Metabolomic Analyses of the Marine Fungus Emericellopsis cladophorae: Insights into Saltwater Adaptability Mechanisms and Its Biosynthetic Potential.</title>
        <authorList>
            <person name="Goncalves M.F.M."/>
            <person name="Hilario S."/>
            <person name="Van de Peer Y."/>
            <person name="Esteves A.C."/>
            <person name="Alves A."/>
        </authorList>
    </citation>
    <scope>NUCLEOTIDE SEQUENCE</scope>
    <source>
        <strain evidence="13">MUM 19.33</strain>
    </source>
</reference>
<keyword evidence="7" id="KW-0808">Transferase</keyword>
<feature type="compositionally biased region" description="Low complexity" evidence="11">
    <location>
        <begin position="53"/>
        <end position="65"/>
    </location>
</feature>
<feature type="domain" description="U-box" evidence="12">
    <location>
        <begin position="1001"/>
        <end position="1074"/>
    </location>
</feature>
<evidence type="ECO:0000256" key="2">
    <source>
        <dbReference type="ARBA" id="ARBA00004123"/>
    </source>
</evidence>
<dbReference type="GO" id="GO:0005737">
    <property type="term" value="C:cytoplasm"/>
    <property type="evidence" value="ECO:0007669"/>
    <property type="project" value="UniProtKB-SubCell"/>
</dbReference>
<evidence type="ECO:0000256" key="10">
    <source>
        <dbReference type="ARBA" id="ARBA00023242"/>
    </source>
</evidence>
<feature type="compositionally biased region" description="Pro residues" evidence="11">
    <location>
        <begin position="112"/>
        <end position="126"/>
    </location>
</feature>
<feature type="compositionally biased region" description="Basic and acidic residues" evidence="11">
    <location>
        <begin position="24"/>
        <end position="34"/>
    </location>
</feature>
<evidence type="ECO:0000313" key="13">
    <source>
        <dbReference type="EMBL" id="KAI6778634.1"/>
    </source>
</evidence>
<gene>
    <name evidence="13" type="ORF">J7T54_002902</name>
</gene>
<dbReference type="OrthoDB" id="20295at2759"/>
<evidence type="ECO:0000256" key="7">
    <source>
        <dbReference type="ARBA" id="ARBA00022679"/>
    </source>
</evidence>
<dbReference type="AlphaFoldDB" id="A0A9P9XWI0"/>
<dbReference type="EMBL" id="JAGIXG020000063">
    <property type="protein sequence ID" value="KAI6778634.1"/>
    <property type="molecule type" value="Genomic_DNA"/>
</dbReference>
<dbReference type="Pfam" id="PF10408">
    <property type="entry name" value="Ufd2P_core"/>
    <property type="match status" value="1"/>
</dbReference>
<dbReference type="InterPro" id="IPR045132">
    <property type="entry name" value="UBE4"/>
</dbReference>
<evidence type="ECO:0000256" key="8">
    <source>
        <dbReference type="ARBA" id="ARBA00022786"/>
    </source>
</evidence>
<keyword evidence="8" id="KW-0833">Ubl conjugation pathway</keyword>
<feature type="region of interest" description="Disordered" evidence="11">
    <location>
        <begin position="1"/>
        <end position="133"/>
    </location>
</feature>
<dbReference type="GO" id="GO:0006511">
    <property type="term" value="P:ubiquitin-dependent protein catabolic process"/>
    <property type="evidence" value="ECO:0007669"/>
    <property type="project" value="InterPro"/>
</dbReference>
<dbReference type="GO" id="GO:0003755">
    <property type="term" value="F:peptidyl-prolyl cis-trans isomerase activity"/>
    <property type="evidence" value="ECO:0007669"/>
    <property type="project" value="UniProtKB-KW"/>
</dbReference>
<evidence type="ECO:0000256" key="6">
    <source>
        <dbReference type="ARBA" id="ARBA00022490"/>
    </source>
</evidence>
<dbReference type="PANTHER" id="PTHR13931:SF2">
    <property type="entry name" value="UBIQUITIN CONJUGATION FACTOR E4 B"/>
    <property type="match status" value="1"/>
</dbReference>
<comment type="caution">
    <text evidence="13">The sequence shown here is derived from an EMBL/GenBank/DDBJ whole genome shotgun (WGS) entry which is preliminary data.</text>
</comment>
<comment type="pathway">
    <text evidence="4">Protein modification; protein ubiquitination.</text>
</comment>
<dbReference type="RefSeq" id="XP_051359490.1">
    <property type="nucleotide sequence ID" value="XM_051509498.1"/>
</dbReference>
<dbReference type="GO" id="GO:0034450">
    <property type="term" value="F:ubiquitin-ubiquitin ligase activity"/>
    <property type="evidence" value="ECO:0007669"/>
    <property type="project" value="InterPro"/>
</dbReference>
<sequence>MDADNPQDPGQPPQQQPSWPGGDAPDKEKMDQIRARRLAKLGTAAPKPEEPTAEPSASTASASKPQTETKPSPITVRKTGSAPDSKDGSGTARPSRKRPASSDADGLAQAKPSPPPAARKPAPTPSAPESDEDYTHRVLSQIFRVTLDPHTTSTPTGQRLMFLPNTNAEANASGDPLKFSLSNLDQAIMEAASTWPKGKPLLDYLLPCWKRAVKAASSAKGLSPARVVVLEEAKRLSLSNCLFCLTVPELFGRDENAMADTLVPYVLRGPLDENGLDLRFYEDAIKRFDEDEEIPRLFTRTMTTISTQLSNMSMEGDYKPHIQALQTYARFPPLLHNLAQDAMFNMAQSAHNIERHTLLGPFFRLSPLQPEVIKSYFPGPRTLDKGRIANSQDALRMVLRSHQDDLFQIANAFIRSGPDTRNRTLDWFAYIMNTNHKRRALQVNPKEVASDGFMMNVTTILDRFCEPFMDNDFSKVDKIDVKYFKRQPRVDIKDETKINADQAAAEEYYAQQEPGDSNFISEAFFLTLAAHHYGSEATNAQLKNMDREIKYLEKHIKAMEAERPKIANSPTQMQMFEVAMKRHTSVLEKAIGLKMAIEGVLLDDRMQGTSLRFMRYVAVWLLRLVTGTDYKPGNESEAIKLPLSVDRNGAFACLPEYVLQIIVDNFKFIFRYLPNILLSAVGEELPALCITLLRSSDYIKNPYVKSSLVTLLFSGTWPFMHLKKGVLGDQLVSLPFANDYLLHSLMKFYIECESTGANSAFYDKFNIRYEIFQVIKCVWVNDVYRQQLMRESKVNKAFFVQFVNMLLNDATYVLDEAFTKFPKMRALERELEDRSMPAETRQKKEEELQTLGNQATSYMQLANETLEMMKLFTEALGESFTMPEIVTRLASMLNYNVETLAGKKAAAELSVSNRDKYHFRPIQLISDFVEIYLNLGSSPDFIHAVAADGRSYKPEVLDRVSHILEKKGQLDAQGLARWAQLKQAFIQAKLAIDQAELDLGDIPAEFEDPIMGDLMNDPVLLPSQHIVDRSTIAQHLLSDPKDPFTRQPMTVDDAIPQSELKERIEKWKEERVQAARDKLASTGTTAGSQDDGMDTTEG</sequence>
<dbReference type="GO" id="GO:0000151">
    <property type="term" value="C:ubiquitin ligase complex"/>
    <property type="evidence" value="ECO:0007669"/>
    <property type="project" value="InterPro"/>
</dbReference>
<evidence type="ECO:0000256" key="4">
    <source>
        <dbReference type="ARBA" id="ARBA00004906"/>
    </source>
</evidence>
<organism evidence="13 14">
    <name type="scientific">Emericellopsis cladophorae</name>
    <dbReference type="NCBI Taxonomy" id="2686198"/>
    <lineage>
        <taxon>Eukaryota</taxon>
        <taxon>Fungi</taxon>
        <taxon>Dikarya</taxon>
        <taxon>Ascomycota</taxon>
        <taxon>Pezizomycotina</taxon>
        <taxon>Sordariomycetes</taxon>
        <taxon>Hypocreomycetidae</taxon>
        <taxon>Hypocreales</taxon>
        <taxon>Bionectriaceae</taxon>
        <taxon>Emericellopsis</taxon>
    </lineage>
</organism>
<comment type="similarity">
    <text evidence="5">Belongs to the ubiquitin conjugation factor E4 family.</text>
</comment>
<dbReference type="SMART" id="SM00504">
    <property type="entry name" value="Ubox"/>
    <property type="match status" value="1"/>
</dbReference>
<accession>A0A9P9XWI0</accession>
<dbReference type="Proteomes" id="UP001055219">
    <property type="component" value="Unassembled WGS sequence"/>
</dbReference>
<comment type="subcellular location">
    <subcellularLocation>
        <location evidence="3">Cytoplasm</location>
    </subcellularLocation>
    <subcellularLocation>
        <location evidence="2">Nucleus</location>
    </subcellularLocation>
</comment>
<name>A0A9P9XWI0_9HYPO</name>
<evidence type="ECO:0000256" key="11">
    <source>
        <dbReference type="SAM" id="MobiDB-lite"/>
    </source>
</evidence>
<feature type="region of interest" description="Disordered" evidence="11">
    <location>
        <begin position="1071"/>
        <end position="1098"/>
    </location>
</feature>
<keyword evidence="10" id="KW-0539">Nucleus</keyword>
<dbReference type="Gene3D" id="3.30.40.10">
    <property type="entry name" value="Zinc/RING finger domain, C3HC4 (zinc finger)"/>
    <property type="match status" value="1"/>
</dbReference>
<proteinExistence type="inferred from homology"/>
<dbReference type="PROSITE" id="PS51698">
    <property type="entry name" value="U_BOX"/>
    <property type="match status" value="1"/>
</dbReference>
<dbReference type="InterPro" id="IPR013083">
    <property type="entry name" value="Znf_RING/FYVE/PHD"/>
</dbReference>
<comment type="catalytic activity">
    <reaction evidence="1">
        <text>S-ubiquitinyl-[E2 ubiquitin-conjugating enzyme]-L-cysteine + [acceptor protein]-L-lysine = [E2 ubiquitin-conjugating enzyme]-L-cysteine + N(6)-ubiquitinyl-[acceptor protein]-L-lysine.</text>
        <dbReference type="EC" id="2.3.2.27"/>
    </reaction>
</comment>
<keyword evidence="6" id="KW-0963">Cytoplasm</keyword>
<dbReference type="GO" id="GO:0000209">
    <property type="term" value="P:protein polyubiquitination"/>
    <property type="evidence" value="ECO:0007669"/>
    <property type="project" value="TreeGrafter"/>
</dbReference>
<dbReference type="GO" id="GO:0036503">
    <property type="term" value="P:ERAD pathway"/>
    <property type="evidence" value="ECO:0007669"/>
    <property type="project" value="InterPro"/>
</dbReference>
<evidence type="ECO:0000256" key="5">
    <source>
        <dbReference type="ARBA" id="ARBA00007434"/>
    </source>
</evidence>
<dbReference type="PANTHER" id="PTHR13931">
    <property type="entry name" value="UBIQUITINATION FACTOR E4"/>
    <property type="match status" value="1"/>
</dbReference>
<protein>
    <submittedName>
        <fullName evidence="13">Ubiquitin conjugation factor E4-like protein</fullName>
    </submittedName>
</protein>
<evidence type="ECO:0000256" key="3">
    <source>
        <dbReference type="ARBA" id="ARBA00004496"/>
    </source>
</evidence>
<evidence type="ECO:0000259" key="12">
    <source>
        <dbReference type="PROSITE" id="PS51698"/>
    </source>
</evidence>
<dbReference type="CDD" id="cd16658">
    <property type="entry name" value="RING-Ubox_UBE4B"/>
    <property type="match status" value="1"/>
</dbReference>
<keyword evidence="9" id="KW-0413">Isomerase</keyword>
<evidence type="ECO:0000256" key="1">
    <source>
        <dbReference type="ARBA" id="ARBA00000900"/>
    </source>
</evidence>
<evidence type="ECO:0000256" key="9">
    <source>
        <dbReference type="ARBA" id="ARBA00023110"/>
    </source>
</evidence>
<dbReference type="InterPro" id="IPR003613">
    <property type="entry name" value="Ubox_domain"/>
</dbReference>
<reference evidence="13" key="2">
    <citation type="submission" date="2022-07" db="EMBL/GenBank/DDBJ databases">
        <authorList>
            <person name="Goncalves M.F.M."/>
            <person name="Hilario S."/>
            <person name="Van De Peer Y."/>
            <person name="Esteves A.C."/>
            <person name="Alves A."/>
        </authorList>
    </citation>
    <scope>NUCLEOTIDE SEQUENCE</scope>
    <source>
        <strain evidence="13">MUM 19.33</strain>
    </source>
</reference>
<evidence type="ECO:0000313" key="14">
    <source>
        <dbReference type="Proteomes" id="UP001055219"/>
    </source>
</evidence>
<dbReference type="SUPFAM" id="SSF57850">
    <property type="entry name" value="RING/U-box"/>
    <property type="match status" value="1"/>
</dbReference>